<keyword evidence="3" id="KW-0812">Transmembrane</keyword>
<gene>
    <name evidence="4" type="ORF">EKO04_002418</name>
</gene>
<accession>A0A8H7JAP1</accession>
<dbReference type="GO" id="GO:0016020">
    <property type="term" value="C:membrane"/>
    <property type="evidence" value="ECO:0007669"/>
    <property type="project" value="GOC"/>
</dbReference>
<feature type="region of interest" description="Disordered" evidence="2">
    <location>
        <begin position="523"/>
        <end position="660"/>
    </location>
</feature>
<dbReference type="PANTHER" id="PTHR13315:SF4">
    <property type="entry name" value="METALLOPHOSPHOESTERASE, ISOFORM E"/>
    <property type="match status" value="1"/>
</dbReference>
<evidence type="ECO:0000256" key="3">
    <source>
        <dbReference type="SAM" id="Phobius"/>
    </source>
</evidence>
<organism evidence="4 5">
    <name type="scientific">Ascochyta lentis</name>
    <dbReference type="NCBI Taxonomy" id="205686"/>
    <lineage>
        <taxon>Eukaryota</taxon>
        <taxon>Fungi</taxon>
        <taxon>Dikarya</taxon>
        <taxon>Ascomycota</taxon>
        <taxon>Pezizomycotina</taxon>
        <taxon>Dothideomycetes</taxon>
        <taxon>Pleosporomycetidae</taxon>
        <taxon>Pleosporales</taxon>
        <taxon>Pleosporineae</taxon>
        <taxon>Didymellaceae</taxon>
        <taxon>Ascochyta</taxon>
    </lineage>
</organism>
<dbReference type="EMBL" id="RZGK01000004">
    <property type="protein sequence ID" value="KAF9699583.1"/>
    <property type="molecule type" value="Genomic_DNA"/>
</dbReference>
<feature type="transmembrane region" description="Helical" evidence="3">
    <location>
        <begin position="492"/>
        <end position="512"/>
    </location>
</feature>
<evidence type="ECO:0000256" key="2">
    <source>
        <dbReference type="SAM" id="MobiDB-lite"/>
    </source>
</evidence>
<feature type="compositionally biased region" description="Low complexity" evidence="2">
    <location>
        <begin position="555"/>
        <end position="578"/>
    </location>
</feature>
<dbReference type="Gene3D" id="3.60.21.10">
    <property type="match status" value="1"/>
</dbReference>
<evidence type="ECO:0000256" key="1">
    <source>
        <dbReference type="ARBA" id="ARBA00023136"/>
    </source>
</evidence>
<name>A0A8H7JAP1_9PLEO</name>
<protein>
    <recommendedName>
        <fullName evidence="6">Calcineurin-like phosphoesterase domain-containing protein</fullName>
    </recommendedName>
</protein>
<proteinExistence type="predicted"/>
<evidence type="ECO:0000313" key="4">
    <source>
        <dbReference type="EMBL" id="KAF9699583.1"/>
    </source>
</evidence>
<dbReference type="InterPro" id="IPR033308">
    <property type="entry name" value="PGAP5/Cdc1/Ted1"/>
</dbReference>
<feature type="compositionally biased region" description="Acidic residues" evidence="2">
    <location>
        <begin position="635"/>
        <end position="644"/>
    </location>
</feature>
<dbReference type="GO" id="GO:0005783">
    <property type="term" value="C:endoplasmic reticulum"/>
    <property type="evidence" value="ECO:0007669"/>
    <property type="project" value="TreeGrafter"/>
</dbReference>
<feature type="transmembrane region" description="Helical" evidence="3">
    <location>
        <begin position="52"/>
        <end position="70"/>
    </location>
</feature>
<dbReference type="AlphaFoldDB" id="A0A8H7JAP1"/>
<dbReference type="SUPFAM" id="SSF56300">
    <property type="entry name" value="Metallo-dependent phosphatases"/>
    <property type="match status" value="1"/>
</dbReference>
<dbReference type="InterPro" id="IPR029052">
    <property type="entry name" value="Metallo-depent_PP-like"/>
</dbReference>
<keyword evidence="1 3" id="KW-0472">Membrane</keyword>
<keyword evidence="3" id="KW-1133">Transmembrane helix</keyword>
<dbReference type="OrthoDB" id="5977743at2759"/>
<reference evidence="4" key="1">
    <citation type="submission" date="2018-12" db="EMBL/GenBank/DDBJ databases">
        <authorList>
            <person name="Syme R.A."/>
            <person name="Farfan-Caceres L."/>
            <person name="Lichtenzveig J."/>
        </authorList>
    </citation>
    <scope>NUCLEOTIDE SEQUENCE</scope>
    <source>
        <strain evidence="4">Al4</strain>
    </source>
</reference>
<dbReference type="Proteomes" id="UP000651452">
    <property type="component" value="Unassembled WGS sequence"/>
</dbReference>
<dbReference type="PANTHER" id="PTHR13315">
    <property type="entry name" value="METALLO PHOSPHOESTERASE RELATED"/>
    <property type="match status" value="1"/>
</dbReference>
<keyword evidence="5" id="KW-1185">Reference proteome</keyword>
<evidence type="ECO:0000313" key="5">
    <source>
        <dbReference type="Proteomes" id="UP000651452"/>
    </source>
</evidence>
<evidence type="ECO:0008006" key="6">
    <source>
        <dbReference type="Google" id="ProtNLM"/>
    </source>
</evidence>
<feature type="compositionally biased region" description="Pro residues" evidence="2">
    <location>
        <begin position="597"/>
        <end position="607"/>
    </location>
</feature>
<reference evidence="4" key="2">
    <citation type="submission" date="2020-09" db="EMBL/GenBank/DDBJ databases">
        <title>Reference genome assembly for Australian Ascochyta lentis isolate Al4.</title>
        <authorList>
            <person name="Lee R.C."/>
            <person name="Farfan-Caceres L.M."/>
            <person name="Debler J.W."/>
            <person name="Williams A.H."/>
            <person name="Henares B.M."/>
        </authorList>
    </citation>
    <scope>NUCLEOTIDE SEQUENCE</scope>
    <source>
        <strain evidence="4">Al4</strain>
    </source>
</reference>
<feature type="transmembrane region" description="Helical" evidence="3">
    <location>
        <begin position="675"/>
        <end position="692"/>
    </location>
</feature>
<comment type="caution">
    <text evidence="4">The sequence shown here is derived from an EMBL/GenBank/DDBJ whole genome shotgun (WGS) entry which is preliminary data.</text>
</comment>
<sequence>MTEYDDYGIPVGAYTEPDSFTGQTYRTARAFFVYRVRPFVERRVAKGRWKRLFSLANALVVIWWAVVYWGERGAFNGAVGSCNWDAWENWEEGANPHRLVFVADPQLVDPHTYPGRPWPLNPLTMKYTDQYMRRAYSRIQTELYPDTVFFLGDLFDGGREWSTRTTKSPEKQYQQYGDNYWMNEYRRFGDIFFKHWGDGGLQPRPGQPGRKFISSLPGNHDLGFAKGVQIGVRDRFHAYFGDGNRIDVLGNHTFVSIDSVSLSALGVPSSQELEELWRPTVDFLDGAKEQKRKIVQRELRVQQGLKPYPGFPHREIESQDLAKATLPHANEEVTEFPTILLTHVPLYRSPGTPCGPLREHWPPTAPPKGQTEALEHDERNAISVSGGYQYQNVMNREITTDIANKIGDIRYAFSGDDHDYCELVHRGYASGGGGIKEITVKSISWAMGVRHPGFVLVSMWNPVDAHGKPLKGDMSKTVQTHLCLLPDQLGIFFRYAALFALTLLLLSTRAALMAFNMLPSTRLPPNAPILPTTNPSPSRAAETSPLAQHQRFNPRLSTSTTTTTNTATTLQARTAQSRPRTTTVHALPSSTSTPSSTPTPMPMPMPLPHQQDTRYPYPLVQHAGFFPSDSNGNGNEEEEDDDDDSSKKQGKRWSTESRPRRRKGAALFRYEVRDGVVRVLVFGLAWYCWLVWRG</sequence>
<dbReference type="GO" id="GO:0006506">
    <property type="term" value="P:GPI anchor biosynthetic process"/>
    <property type="evidence" value="ECO:0007669"/>
    <property type="project" value="InterPro"/>
</dbReference>